<dbReference type="Proteomes" id="UP000037600">
    <property type="component" value="Unassembled WGS sequence"/>
</dbReference>
<organism evidence="1 2">
    <name type="scientific">Catenovulum maritimum</name>
    <dbReference type="NCBI Taxonomy" id="1513271"/>
    <lineage>
        <taxon>Bacteria</taxon>
        <taxon>Pseudomonadati</taxon>
        <taxon>Pseudomonadota</taxon>
        <taxon>Gammaproteobacteria</taxon>
        <taxon>Alteromonadales</taxon>
        <taxon>Alteromonadaceae</taxon>
        <taxon>Catenovulum</taxon>
    </lineage>
</organism>
<evidence type="ECO:0008006" key="3">
    <source>
        <dbReference type="Google" id="ProtNLM"/>
    </source>
</evidence>
<keyword evidence="2" id="KW-1185">Reference proteome</keyword>
<gene>
    <name evidence="1" type="ORF">XM47_15355</name>
</gene>
<name>A0A0J8GN76_9ALTE</name>
<accession>A0A0J8GN76</accession>
<reference evidence="1 2" key="1">
    <citation type="submission" date="2015-04" db="EMBL/GenBank/DDBJ databases">
        <title>Draft Genome Sequence of the Novel Agar-Digesting Marine Bacterium Q1.</title>
        <authorList>
            <person name="Li Y."/>
            <person name="Li D."/>
            <person name="Chen G."/>
            <person name="Du Z."/>
        </authorList>
    </citation>
    <scope>NUCLEOTIDE SEQUENCE [LARGE SCALE GENOMIC DNA]</scope>
    <source>
        <strain evidence="1 2">Q1</strain>
    </source>
</reference>
<dbReference type="STRING" id="1513271.XM47_15355"/>
<dbReference type="AlphaFoldDB" id="A0A0J8GN76"/>
<proteinExistence type="predicted"/>
<dbReference type="SUPFAM" id="SSF53850">
    <property type="entry name" value="Periplasmic binding protein-like II"/>
    <property type="match status" value="1"/>
</dbReference>
<evidence type="ECO:0000313" key="1">
    <source>
        <dbReference type="EMBL" id="KMT64250.1"/>
    </source>
</evidence>
<dbReference type="EMBL" id="LAZL01000028">
    <property type="protein sequence ID" value="KMT64250.1"/>
    <property type="molecule type" value="Genomic_DNA"/>
</dbReference>
<comment type="caution">
    <text evidence="1">The sequence shown here is derived from an EMBL/GenBank/DDBJ whole genome shotgun (WGS) entry which is preliminary data.</text>
</comment>
<evidence type="ECO:0000313" key="2">
    <source>
        <dbReference type="Proteomes" id="UP000037600"/>
    </source>
</evidence>
<protein>
    <recommendedName>
        <fullName evidence="3">Solute-binding protein family 3/N-terminal domain-containing protein</fullName>
    </recommendedName>
</protein>
<sequence>MSFDLIRFLPIILLLFSGLVYSEPSNQTIAENTRITHLAGGSDYFPRLLKLALEKTKTTHGNYEIKVKPWIATKQRMRKILAENEYFNLLWSTYSEAREKELLPVKVDLLKGLNQHRILLIHPNTQSQFDHVRSIKDLSAFTAISGAFWQDSIILKRNQLPVLLAPDLDKTIRMFNLKRADYFPRGVYEIWQELTRPEFANFELEKNLLLKYEAAYYFFVSYKNRALADRLTLELKLAQQDGSFDELFFSYPEFAKGWDSVVNNQRRVIYLN</sequence>